<gene>
    <name evidence="4" type="ORF">Pla123a_47610</name>
</gene>
<dbReference type="RefSeq" id="WP_231956612.1">
    <property type="nucleotide sequence ID" value="NZ_SJPO01000017.1"/>
</dbReference>
<dbReference type="CDD" id="cd08993">
    <property type="entry name" value="GH130"/>
    <property type="match status" value="1"/>
</dbReference>
<evidence type="ECO:0000313" key="4">
    <source>
        <dbReference type="EMBL" id="TWT66237.1"/>
    </source>
</evidence>
<evidence type="ECO:0000256" key="1">
    <source>
        <dbReference type="ARBA" id="ARBA00022676"/>
    </source>
</evidence>
<keyword evidence="5" id="KW-1185">Reference proteome</keyword>
<dbReference type="EMBL" id="SJPO01000017">
    <property type="protein sequence ID" value="TWT66237.1"/>
    <property type="molecule type" value="Genomic_DNA"/>
</dbReference>
<dbReference type="EC" id="2.4.1.-" evidence="4"/>
<dbReference type="InterPro" id="IPR007184">
    <property type="entry name" value="Mannoside_phosphorylase"/>
</dbReference>
<dbReference type="GO" id="GO:0016757">
    <property type="term" value="F:glycosyltransferase activity"/>
    <property type="evidence" value="ECO:0007669"/>
    <property type="project" value="UniProtKB-KW"/>
</dbReference>
<keyword evidence="2 4" id="KW-0808">Transferase</keyword>
<dbReference type="PIRSF" id="PIRSF016202">
    <property type="entry name" value="PH1107"/>
    <property type="match status" value="1"/>
</dbReference>
<evidence type="ECO:0000256" key="3">
    <source>
        <dbReference type="ARBA" id="ARBA00024356"/>
    </source>
</evidence>
<evidence type="ECO:0000313" key="5">
    <source>
        <dbReference type="Proteomes" id="UP000318478"/>
    </source>
</evidence>
<dbReference type="InterPro" id="IPR023296">
    <property type="entry name" value="Glyco_hydro_beta-prop_sf"/>
</dbReference>
<evidence type="ECO:0000256" key="2">
    <source>
        <dbReference type="ARBA" id="ARBA00022679"/>
    </source>
</evidence>
<keyword evidence="1 4" id="KW-0328">Glycosyltransferase</keyword>
<dbReference type="AlphaFoldDB" id="A0A5C5XSN2"/>
<dbReference type="Gene3D" id="2.115.10.20">
    <property type="entry name" value="Glycosyl hydrolase domain, family 43"/>
    <property type="match status" value="1"/>
</dbReference>
<dbReference type="PANTHER" id="PTHR34106">
    <property type="entry name" value="GLYCOSIDASE"/>
    <property type="match status" value="1"/>
</dbReference>
<dbReference type="PANTHER" id="PTHR34106:SF1">
    <property type="entry name" value="1,4-BETA-MANNOSYL-N-ACETYLGLUCOSAMINE PHOSPHORYLASE"/>
    <property type="match status" value="1"/>
</dbReference>
<sequence length="335" mass="37330">MPPALATPAAELAPIPWEPAPDGCDQVVWRHSGNPVVGAWNVPGGLGIFNSAVVRFGSKFAGIFRVEKKRRFPKLHAGFSDNGLDWQIEPEPIEFATDVEPRPLNEYAYDPRVCLLDGSFYLTWCAGHNGPTIGVAYTSDFQTYHRIENSFLPFNRNGVLFPRKIDGYYWMLSRPSDDGHTPFGDIYISRSPDLVHWGGHQLVMKRGGLDQGVWWQLTKIGAGPTPIETPLGWLILYHGVMDTCKGFEYSMGAAILDLEKPWIVRYRKTDLLLAPEAEYEVTGHVDNVVFPCAALHDEQLGRLAIYYGAADTTTCVAYAELDPLLDSIVNDSIVF</sequence>
<accession>A0A5C5XSN2</accession>
<comment type="similarity">
    <text evidence="3">Belongs to the glycosyl hydrolase 130 family.</text>
</comment>
<name>A0A5C5XSN2_9BACT</name>
<protein>
    <submittedName>
        <fullName evidence="4">Beta-1,4-mannooligosaccharide phosphorylase</fullName>
        <ecNumber evidence="4">2.4.1.-</ecNumber>
    </submittedName>
</protein>
<dbReference type="SUPFAM" id="SSF75005">
    <property type="entry name" value="Arabinanase/levansucrase/invertase"/>
    <property type="match status" value="1"/>
</dbReference>
<dbReference type="Pfam" id="PF04041">
    <property type="entry name" value="Glyco_hydro_130"/>
    <property type="match status" value="1"/>
</dbReference>
<reference evidence="4 5" key="1">
    <citation type="submission" date="2019-02" db="EMBL/GenBank/DDBJ databases">
        <title>Deep-cultivation of Planctomycetes and their phenomic and genomic characterization uncovers novel biology.</title>
        <authorList>
            <person name="Wiegand S."/>
            <person name="Jogler M."/>
            <person name="Boedeker C."/>
            <person name="Pinto D."/>
            <person name="Vollmers J."/>
            <person name="Rivas-Marin E."/>
            <person name="Kohn T."/>
            <person name="Peeters S.H."/>
            <person name="Heuer A."/>
            <person name="Rast P."/>
            <person name="Oberbeckmann S."/>
            <person name="Bunk B."/>
            <person name="Jeske O."/>
            <person name="Meyerdierks A."/>
            <person name="Storesund J.E."/>
            <person name="Kallscheuer N."/>
            <person name="Luecker S."/>
            <person name="Lage O.M."/>
            <person name="Pohl T."/>
            <person name="Merkel B.J."/>
            <person name="Hornburger P."/>
            <person name="Mueller R.-W."/>
            <person name="Bruemmer F."/>
            <person name="Labrenz M."/>
            <person name="Spormann A.M."/>
            <person name="Op Den Camp H."/>
            <person name="Overmann J."/>
            <person name="Amann R."/>
            <person name="Jetten M.S.M."/>
            <person name="Mascher T."/>
            <person name="Medema M.H."/>
            <person name="Devos D.P."/>
            <person name="Kaster A.-K."/>
            <person name="Ovreas L."/>
            <person name="Rohde M."/>
            <person name="Galperin M.Y."/>
            <person name="Jogler C."/>
        </authorList>
    </citation>
    <scope>NUCLEOTIDE SEQUENCE [LARGE SCALE GENOMIC DNA]</scope>
    <source>
        <strain evidence="4 5">Pla123a</strain>
    </source>
</reference>
<dbReference type="Proteomes" id="UP000318478">
    <property type="component" value="Unassembled WGS sequence"/>
</dbReference>
<comment type="caution">
    <text evidence="4">The sequence shown here is derived from an EMBL/GenBank/DDBJ whole genome shotgun (WGS) entry which is preliminary data.</text>
</comment>
<proteinExistence type="inferred from homology"/>
<organism evidence="4 5">
    <name type="scientific">Posidoniimonas polymericola</name>
    <dbReference type="NCBI Taxonomy" id="2528002"/>
    <lineage>
        <taxon>Bacteria</taxon>
        <taxon>Pseudomonadati</taxon>
        <taxon>Planctomycetota</taxon>
        <taxon>Planctomycetia</taxon>
        <taxon>Pirellulales</taxon>
        <taxon>Lacipirellulaceae</taxon>
        <taxon>Posidoniimonas</taxon>
    </lineage>
</organism>